<dbReference type="GO" id="GO:0003743">
    <property type="term" value="F:translation initiation factor activity"/>
    <property type="evidence" value="ECO:0007669"/>
    <property type="project" value="UniProtKB-UniRule"/>
</dbReference>
<gene>
    <name evidence="4" type="primary">infC</name>
    <name evidence="9" type="ORF">DBW71_06040</name>
</gene>
<dbReference type="GO" id="GO:0043022">
    <property type="term" value="F:ribosome binding"/>
    <property type="evidence" value="ECO:0007669"/>
    <property type="project" value="TreeGrafter"/>
</dbReference>
<feature type="domain" description="Translation initiation factor 3 C-terminal" evidence="7">
    <location>
        <begin position="92"/>
        <end position="176"/>
    </location>
</feature>
<dbReference type="SUPFAM" id="SSF54364">
    <property type="entry name" value="Translation initiation factor IF3, N-terminal domain"/>
    <property type="match status" value="1"/>
</dbReference>
<evidence type="ECO:0000256" key="5">
    <source>
        <dbReference type="NCBIfam" id="TIGR00168"/>
    </source>
</evidence>
<dbReference type="InterPro" id="IPR019815">
    <property type="entry name" value="Translation_initiation_fac_3_C"/>
</dbReference>
<feature type="domain" description="Translation initiation factor 3 N-terminal" evidence="8">
    <location>
        <begin position="15"/>
        <end position="84"/>
    </location>
</feature>
<comment type="caution">
    <text evidence="9">The sequence shown here is derived from an EMBL/GenBank/DDBJ whole genome shotgun (WGS) entry which is preliminary data.</text>
</comment>
<dbReference type="Pfam" id="PF05198">
    <property type="entry name" value="IF3_N"/>
    <property type="match status" value="1"/>
</dbReference>
<dbReference type="PANTHER" id="PTHR10938:SF0">
    <property type="entry name" value="TRANSLATION INITIATION FACTOR IF-3, MITOCHONDRIAL"/>
    <property type="match status" value="1"/>
</dbReference>
<evidence type="ECO:0000259" key="7">
    <source>
        <dbReference type="Pfam" id="PF00707"/>
    </source>
</evidence>
<evidence type="ECO:0000313" key="9">
    <source>
        <dbReference type="EMBL" id="RCL72031.1"/>
    </source>
</evidence>
<dbReference type="InterPro" id="IPR019813">
    <property type="entry name" value="Translation_initiation_fac3_CS"/>
</dbReference>
<reference evidence="9 10" key="1">
    <citation type="journal article" date="2018" name="Microbiome">
        <title>Fine metagenomic profile of the Mediterranean stratified and mixed water columns revealed by assembly and recruitment.</title>
        <authorList>
            <person name="Haro-Moreno J.M."/>
            <person name="Lopez-Perez M."/>
            <person name="De La Torre J.R."/>
            <person name="Picazo A."/>
            <person name="Camacho A."/>
            <person name="Rodriguez-Valera F."/>
        </authorList>
    </citation>
    <scope>NUCLEOTIDE SEQUENCE [LARGE SCALE GENOMIC DNA]</scope>
    <source>
        <strain evidence="9">MED-G57</strain>
    </source>
</reference>
<sequence length="176" mass="20351">MEDFAKKKSDASHRINELIIADNIRLIGPNSENYGEVSIQTGIQEAEKFELDLVEISPNPHLPVCKIMDYGKFKYQSQKKAAEAKKKQKTIGVKEIKMRPNIDTHDYEVKLKNMRKFIEFGDKVKISLMFRGREMSHTELGVKLFDRIKLDTDELAKVELQPKFEGRQIIMVLAPK</sequence>
<name>A0A368DLE4_9PROT</name>
<dbReference type="PROSITE" id="PS00938">
    <property type="entry name" value="IF3"/>
    <property type="match status" value="1"/>
</dbReference>
<organism evidence="9 10">
    <name type="scientific">PS1 clade bacterium</name>
    <dbReference type="NCBI Taxonomy" id="2175152"/>
    <lineage>
        <taxon>Bacteria</taxon>
        <taxon>Pseudomonadati</taxon>
        <taxon>Pseudomonadota</taxon>
        <taxon>Alphaproteobacteria</taxon>
        <taxon>PS1 clade</taxon>
    </lineage>
</organism>
<keyword evidence="4" id="KW-0963">Cytoplasm</keyword>
<evidence type="ECO:0000256" key="6">
    <source>
        <dbReference type="RuleBase" id="RU000646"/>
    </source>
</evidence>
<keyword evidence="3 4" id="KW-0648">Protein biosynthesis</keyword>
<evidence type="ECO:0000256" key="1">
    <source>
        <dbReference type="ARBA" id="ARBA00005439"/>
    </source>
</evidence>
<dbReference type="InterPro" id="IPR036787">
    <property type="entry name" value="T_IF-3_N_sf"/>
</dbReference>
<dbReference type="SUPFAM" id="SSF55200">
    <property type="entry name" value="Translation initiation factor IF3, C-terminal domain"/>
    <property type="match status" value="1"/>
</dbReference>
<evidence type="ECO:0000259" key="8">
    <source>
        <dbReference type="Pfam" id="PF05198"/>
    </source>
</evidence>
<dbReference type="PANTHER" id="PTHR10938">
    <property type="entry name" value="TRANSLATION INITIATION FACTOR IF-3"/>
    <property type="match status" value="1"/>
</dbReference>
<dbReference type="Gene3D" id="3.30.110.10">
    <property type="entry name" value="Translation initiation factor 3 (IF-3), C-terminal domain"/>
    <property type="match status" value="1"/>
</dbReference>
<comment type="function">
    <text evidence="4 6">IF-3 binds to the 30S ribosomal subunit and shifts the equilibrium between 70S ribosomes and their 50S and 30S subunits in favor of the free subunits, thus enhancing the availability of 30S subunits on which protein synthesis initiation begins.</text>
</comment>
<protein>
    <recommendedName>
        <fullName evidence="4 5">Translation initiation factor IF-3</fullName>
    </recommendedName>
</protein>
<comment type="similarity">
    <text evidence="1 4 6">Belongs to the IF-3 family.</text>
</comment>
<dbReference type="Gene3D" id="3.10.20.80">
    <property type="entry name" value="Translation initiation factor 3 (IF-3), N-terminal domain"/>
    <property type="match status" value="1"/>
</dbReference>
<dbReference type="AlphaFoldDB" id="A0A368DLE4"/>
<dbReference type="InterPro" id="IPR036788">
    <property type="entry name" value="T_IF-3_C_sf"/>
</dbReference>
<dbReference type="GO" id="GO:0005829">
    <property type="term" value="C:cytosol"/>
    <property type="evidence" value="ECO:0007669"/>
    <property type="project" value="TreeGrafter"/>
</dbReference>
<dbReference type="NCBIfam" id="TIGR00168">
    <property type="entry name" value="infC"/>
    <property type="match status" value="1"/>
</dbReference>
<dbReference type="GO" id="GO:0016020">
    <property type="term" value="C:membrane"/>
    <property type="evidence" value="ECO:0007669"/>
    <property type="project" value="TreeGrafter"/>
</dbReference>
<dbReference type="EMBL" id="QOQD01000018">
    <property type="protein sequence ID" value="RCL72031.1"/>
    <property type="molecule type" value="Genomic_DNA"/>
</dbReference>
<dbReference type="Proteomes" id="UP000253570">
    <property type="component" value="Unassembled WGS sequence"/>
</dbReference>
<dbReference type="InterPro" id="IPR019814">
    <property type="entry name" value="Translation_initiation_fac_3_N"/>
</dbReference>
<keyword evidence="2 4" id="KW-0396">Initiation factor</keyword>
<accession>A0A368DLE4</accession>
<dbReference type="GO" id="GO:0032790">
    <property type="term" value="P:ribosome disassembly"/>
    <property type="evidence" value="ECO:0007669"/>
    <property type="project" value="TreeGrafter"/>
</dbReference>
<evidence type="ECO:0000313" key="10">
    <source>
        <dbReference type="Proteomes" id="UP000253570"/>
    </source>
</evidence>
<dbReference type="InterPro" id="IPR001288">
    <property type="entry name" value="Translation_initiation_fac_3"/>
</dbReference>
<evidence type="ECO:0000256" key="2">
    <source>
        <dbReference type="ARBA" id="ARBA00022540"/>
    </source>
</evidence>
<proteinExistence type="inferred from homology"/>
<comment type="subcellular location">
    <subcellularLocation>
        <location evidence="4 6">Cytoplasm</location>
    </subcellularLocation>
</comment>
<dbReference type="Pfam" id="PF00707">
    <property type="entry name" value="IF3_C"/>
    <property type="match status" value="1"/>
</dbReference>
<comment type="subunit">
    <text evidence="4 6">Monomer.</text>
</comment>
<evidence type="ECO:0000256" key="4">
    <source>
        <dbReference type="HAMAP-Rule" id="MF_00080"/>
    </source>
</evidence>
<evidence type="ECO:0000256" key="3">
    <source>
        <dbReference type="ARBA" id="ARBA00022917"/>
    </source>
</evidence>
<dbReference type="HAMAP" id="MF_00080">
    <property type="entry name" value="IF_3"/>
    <property type="match status" value="1"/>
</dbReference>
<dbReference type="FunFam" id="3.30.110.10:FF:000001">
    <property type="entry name" value="Translation initiation factor IF-3"/>
    <property type="match status" value="1"/>
</dbReference>